<dbReference type="Pfam" id="PF00857">
    <property type="entry name" value="Isochorismatase"/>
    <property type="match status" value="1"/>
</dbReference>
<feature type="domain" description="Isochorismatase-like" evidence="3">
    <location>
        <begin position="4"/>
        <end position="96"/>
    </location>
</feature>
<dbReference type="PANTHER" id="PTHR43540">
    <property type="entry name" value="PEROXYUREIDOACRYLATE/UREIDOACRYLATE AMIDOHYDROLASE-RELATED"/>
    <property type="match status" value="1"/>
</dbReference>
<dbReference type="OrthoDB" id="1739143at2759"/>
<evidence type="ECO:0000259" key="3">
    <source>
        <dbReference type="Pfam" id="PF00857"/>
    </source>
</evidence>
<evidence type="ECO:0000313" key="5">
    <source>
        <dbReference type="Proteomes" id="UP001147746"/>
    </source>
</evidence>
<accession>A0A9W9U1C0</accession>
<reference evidence="4" key="1">
    <citation type="submission" date="2022-12" db="EMBL/GenBank/DDBJ databases">
        <authorList>
            <person name="Petersen C."/>
        </authorList>
    </citation>
    <scope>NUCLEOTIDE SEQUENCE</scope>
    <source>
        <strain evidence="4">IBT 21472</strain>
    </source>
</reference>
<protein>
    <recommendedName>
        <fullName evidence="3">Isochorismatase-like domain-containing protein</fullName>
    </recommendedName>
</protein>
<dbReference type="Gene3D" id="3.40.50.850">
    <property type="entry name" value="Isochorismatase-like"/>
    <property type="match status" value="1"/>
</dbReference>
<dbReference type="EMBL" id="JAPZBO010000008">
    <property type="protein sequence ID" value="KAJ5307563.1"/>
    <property type="molecule type" value="Genomic_DNA"/>
</dbReference>
<keyword evidence="5" id="KW-1185">Reference proteome</keyword>
<organism evidence="4 5">
    <name type="scientific">Penicillium atrosanguineum</name>
    <dbReference type="NCBI Taxonomy" id="1132637"/>
    <lineage>
        <taxon>Eukaryota</taxon>
        <taxon>Fungi</taxon>
        <taxon>Dikarya</taxon>
        <taxon>Ascomycota</taxon>
        <taxon>Pezizomycotina</taxon>
        <taxon>Eurotiomycetes</taxon>
        <taxon>Eurotiomycetidae</taxon>
        <taxon>Eurotiales</taxon>
        <taxon>Aspergillaceae</taxon>
        <taxon>Penicillium</taxon>
    </lineage>
</organism>
<evidence type="ECO:0000256" key="1">
    <source>
        <dbReference type="ARBA" id="ARBA00006336"/>
    </source>
</evidence>
<sequence length="112" mass="12157">MHATIKPAPGELIIAKNHDSALMGTFFEATLRGTDTDWVFMAGSETSGAILSTICHARDIGLQVTVLSDLLMDQDEEVHWLLVEGVFGKMGDVVTAKGWVDQLNAEAQNWGI</sequence>
<dbReference type="InterPro" id="IPR050272">
    <property type="entry name" value="Isochorismatase-like_hydrls"/>
</dbReference>
<name>A0A9W9U1C0_9EURO</name>
<dbReference type="AlphaFoldDB" id="A0A9W9U1C0"/>
<gene>
    <name evidence="4" type="ORF">N7476_008219</name>
</gene>
<keyword evidence="2" id="KW-0378">Hydrolase</keyword>
<dbReference type="PANTHER" id="PTHR43540:SF1">
    <property type="entry name" value="ISOCHORISMATASE HYDROLASE"/>
    <property type="match status" value="1"/>
</dbReference>
<proteinExistence type="inferred from homology"/>
<reference evidence="4" key="2">
    <citation type="journal article" date="2023" name="IMA Fungus">
        <title>Comparative genomic study of the Penicillium genus elucidates a diverse pangenome and 15 lateral gene transfer events.</title>
        <authorList>
            <person name="Petersen C."/>
            <person name="Sorensen T."/>
            <person name="Nielsen M.R."/>
            <person name="Sondergaard T.E."/>
            <person name="Sorensen J.L."/>
            <person name="Fitzpatrick D.A."/>
            <person name="Frisvad J.C."/>
            <person name="Nielsen K.L."/>
        </authorList>
    </citation>
    <scope>NUCLEOTIDE SEQUENCE</scope>
    <source>
        <strain evidence="4">IBT 21472</strain>
    </source>
</reference>
<dbReference type="SUPFAM" id="SSF52499">
    <property type="entry name" value="Isochorismatase-like hydrolases"/>
    <property type="match status" value="1"/>
</dbReference>
<dbReference type="InterPro" id="IPR000868">
    <property type="entry name" value="Isochorismatase-like_dom"/>
</dbReference>
<comment type="caution">
    <text evidence="4">The sequence shown here is derived from an EMBL/GenBank/DDBJ whole genome shotgun (WGS) entry which is preliminary data.</text>
</comment>
<comment type="similarity">
    <text evidence="1">Belongs to the isochorismatase family.</text>
</comment>
<evidence type="ECO:0000256" key="2">
    <source>
        <dbReference type="ARBA" id="ARBA00022801"/>
    </source>
</evidence>
<dbReference type="Proteomes" id="UP001147746">
    <property type="component" value="Unassembled WGS sequence"/>
</dbReference>
<evidence type="ECO:0000313" key="4">
    <source>
        <dbReference type="EMBL" id="KAJ5307563.1"/>
    </source>
</evidence>
<dbReference type="GO" id="GO:0016787">
    <property type="term" value="F:hydrolase activity"/>
    <property type="evidence" value="ECO:0007669"/>
    <property type="project" value="UniProtKB-KW"/>
</dbReference>
<dbReference type="InterPro" id="IPR036380">
    <property type="entry name" value="Isochorismatase-like_sf"/>
</dbReference>